<comment type="cofactor">
    <cofactor evidence="1">
        <name>Ca(2+)</name>
        <dbReference type="ChEBI" id="CHEBI:29108"/>
    </cofactor>
</comment>
<keyword evidence="3" id="KW-0479">Metal-binding</keyword>
<dbReference type="InterPro" id="IPR000917">
    <property type="entry name" value="Sulfatase_N"/>
</dbReference>
<protein>
    <recommendedName>
        <fullName evidence="6">Sulfatase N-terminal domain-containing protein</fullName>
    </recommendedName>
</protein>
<evidence type="ECO:0000259" key="6">
    <source>
        <dbReference type="Pfam" id="PF00884"/>
    </source>
</evidence>
<keyword evidence="8" id="KW-1185">Reference proteome</keyword>
<keyword evidence="5" id="KW-0325">Glycoprotein</keyword>
<organism evidence="7 8">
    <name type="scientific">Amblyomma americanum</name>
    <name type="common">Lone star tick</name>
    <dbReference type="NCBI Taxonomy" id="6943"/>
    <lineage>
        <taxon>Eukaryota</taxon>
        <taxon>Metazoa</taxon>
        <taxon>Ecdysozoa</taxon>
        <taxon>Arthropoda</taxon>
        <taxon>Chelicerata</taxon>
        <taxon>Arachnida</taxon>
        <taxon>Acari</taxon>
        <taxon>Parasitiformes</taxon>
        <taxon>Ixodida</taxon>
        <taxon>Ixodoidea</taxon>
        <taxon>Ixodidae</taxon>
        <taxon>Amblyomminae</taxon>
        <taxon>Amblyomma</taxon>
    </lineage>
</organism>
<dbReference type="Pfam" id="PF00884">
    <property type="entry name" value="Sulfatase"/>
    <property type="match status" value="1"/>
</dbReference>
<dbReference type="EMBL" id="JARKHS020026062">
    <property type="protein sequence ID" value="KAK8766736.1"/>
    <property type="molecule type" value="Genomic_DNA"/>
</dbReference>
<comment type="caution">
    <text evidence="7">The sequence shown here is derived from an EMBL/GenBank/DDBJ whole genome shotgun (WGS) entry which is preliminary data.</text>
</comment>
<name>A0AAQ4DW96_AMBAM</name>
<dbReference type="AlphaFoldDB" id="A0AAQ4DW96"/>
<keyword evidence="4" id="KW-0106">Calcium</keyword>
<dbReference type="Gene3D" id="3.30.1120.10">
    <property type="match status" value="2"/>
</dbReference>
<dbReference type="PANTHER" id="PTHR10342:SF273">
    <property type="entry name" value="RE14504P"/>
    <property type="match status" value="1"/>
</dbReference>
<dbReference type="GO" id="GO:0008484">
    <property type="term" value="F:sulfuric ester hydrolase activity"/>
    <property type="evidence" value="ECO:0007669"/>
    <property type="project" value="InterPro"/>
</dbReference>
<proteinExistence type="inferred from homology"/>
<dbReference type="Gene3D" id="3.40.720.10">
    <property type="entry name" value="Alkaline Phosphatase, subunit A"/>
    <property type="match status" value="3"/>
</dbReference>
<evidence type="ECO:0000256" key="5">
    <source>
        <dbReference type="ARBA" id="ARBA00023180"/>
    </source>
</evidence>
<comment type="similarity">
    <text evidence="2">Belongs to the sulfatase family.</text>
</comment>
<accession>A0AAQ4DW96</accession>
<evidence type="ECO:0000256" key="3">
    <source>
        <dbReference type="ARBA" id="ARBA00022723"/>
    </source>
</evidence>
<dbReference type="GO" id="GO:0046872">
    <property type="term" value="F:metal ion binding"/>
    <property type="evidence" value="ECO:0007669"/>
    <property type="project" value="UniProtKB-KW"/>
</dbReference>
<evidence type="ECO:0000256" key="2">
    <source>
        <dbReference type="ARBA" id="ARBA00008779"/>
    </source>
</evidence>
<sequence length="367" mass="41836">MLDNTVVVFSSDNGGAPWGLHASRSFNWPLRGVKGTLWEGGTRVAAFIWSPRLRRNRTVSHQLMHITDWLPTLYSVAGGNAAKLAKLDGHNMWHHLSNGFPSPRIEMLYNFDDSFMNAAALRFSRFKLVLDGTGFFNGRYRTPGGFRPHNDLNKLLSRSVVADVLKNLYKKTRLVFPRHWRERATLTCGWWQRRNFRPTDSVYLFDIVRDPCELDNLARILPQDNHTGLDFWIGTDPNWADSGVYSTTLYTRRAQHLIRNRQKDKPMFLLMSYQAAHGAGGPDPLQAPKKNVDKFPYIEENARRLYAGGDVAKLGELDGVDMWHHLSTGGHSPRTDMLYNIDPLDPESIVAAVRDSRYKLVLDKSGD</sequence>
<gene>
    <name evidence="7" type="ORF">V5799_006483</name>
</gene>
<feature type="domain" description="Sulfatase N-terminal" evidence="6">
    <location>
        <begin position="2"/>
        <end position="78"/>
    </location>
</feature>
<dbReference type="InterPro" id="IPR047115">
    <property type="entry name" value="ARSB"/>
</dbReference>
<evidence type="ECO:0000313" key="8">
    <source>
        <dbReference type="Proteomes" id="UP001321473"/>
    </source>
</evidence>
<dbReference type="PANTHER" id="PTHR10342">
    <property type="entry name" value="ARYLSULFATASE"/>
    <property type="match status" value="1"/>
</dbReference>
<dbReference type="InterPro" id="IPR017850">
    <property type="entry name" value="Alkaline_phosphatase_core_sf"/>
</dbReference>
<dbReference type="Proteomes" id="UP001321473">
    <property type="component" value="Unassembled WGS sequence"/>
</dbReference>
<evidence type="ECO:0000313" key="7">
    <source>
        <dbReference type="EMBL" id="KAK8766736.1"/>
    </source>
</evidence>
<evidence type="ECO:0000256" key="4">
    <source>
        <dbReference type="ARBA" id="ARBA00022837"/>
    </source>
</evidence>
<reference evidence="7 8" key="1">
    <citation type="journal article" date="2023" name="Arcadia Sci">
        <title>De novo assembly of a long-read Amblyomma americanum tick genome.</title>
        <authorList>
            <person name="Chou S."/>
            <person name="Poskanzer K.E."/>
            <person name="Rollins M."/>
            <person name="Thuy-Boun P.S."/>
        </authorList>
    </citation>
    <scope>NUCLEOTIDE SEQUENCE [LARGE SCALE GENOMIC DNA]</scope>
    <source>
        <strain evidence="7">F_SG_1</strain>
        <tissue evidence="7">Salivary glands</tissue>
    </source>
</reference>
<evidence type="ECO:0000256" key="1">
    <source>
        <dbReference type="ARBA" id="ARBA00001913"/>
    </source>
</evidence>
<dbReference type="SUPFAM" id="SSF53649">
    <property type="entry name" value="Alkaline phosphatase-like"/>
    <property type="match status" value="2"/>
</dbReference>